<dbReference type="AlphaFoldDB" id="A0A4T0X323"/>
<dbReference type="GO" id="GO:0007165">
    <property type="term" value="P:signal transduction"/>
    <property type="evidence" value="ECO:0007669"/>
    <property type="project" value="InterPro"/>
</dbReference>
<keyword evidence="4 5" id="KW-0440">LIM domain</keyword>
<keyword evidence="10" id="KW-1185">Reference proteome</keyword>
<dbReference type="Gene3D" id="2.10.110.10">
    <property type="entry name" value="Cysteine Rich Protein"/>
    <property type="match status" value="3"/>
</dbReference>
<dbReference type="PROSITE" id="PS50238">
    <property type="entry name" value="RHOGAP"/>
    <property type="match status" value="1"/>
</dbReference>
<dbReference type="InterPro" id="IPR000198">
    <property type="entry name" value="RhoGAP_dom"/>
</dbReference>
<keyword evidence="3 5" id="KW-0862">Zinc</keyword>
<dbReference type="GO" id="GO:0005096">
    <property type="term" value="F:GTPase activator activity"/>
    <property type="evidence" value="ECO:0007669"/>
    <property type="project" value="UniProtKB-KW"/>
</dbReference>
<dbReference type="InterPro" id="IPR037863">
    <property type="entry name" value="RHOGAP6/36"/>
</dbReference>
<dbReference type="PANTHER" id="PTHR12635:SF7">
    <property type="entry name" value="RHO GTPASE ACTIVATING PROTEIN 6-RELATED"/>
    <property type="match status" value="1"/>
</dbReference>
<dbReference type="SMART" id="SM00324">
    <property type="entry name" value="RhoGAP"/>
    <property type="match status" value="1"/>
</dbReference>
<dbReference type="CDD" id="cd09391">
    <property type="entry name" value="LIM1_Lrg1p_like"/>
    <property type="match status" value="1"/>
</dbReference>
<dbReference type="Pfam" id="PF00412">
    <property type="entry name" value="LIM"/>
    <property type="match status" value="2"/>
</dbReference>
<evidence type="ECO:0000256" key="1">
    <source>
        <dbReference type="ARBA" id="ARBA00022468"/>
    </source>
</evidence>
<evidence type="ECO:0000256" key="5">
    <source>
        <dbReference type="PROSITE-ProRule" id="PRU00125"/>
    </source>
</evidence>
<feature type="compositionally biased region" description="Basic residues" evidence="6">
    <location>
        <begin position="703"/>
        <end position="712"/>
    </location>
</feature>
<evidence type="ECO:0000313" key="10">
    <source>
        <dbReference type="Proteomes" id="UP000307173"/>
    </source>
</evidence>
<evidence type="ECO:0000256" key="6">
    <source>
        <dbReference type="SAM" id="MobiDB-lite"/>
    </source>
</evidence>
<dbReference type="EMBL" id="SELW01000383">
    <property type="protein sequence ID" value="TID28650.1"/>
    <property type="molecule type" value="Genomic_DNA"/>
</dbReference>
<accession>A0A4T0X323</accession>
<dbReference type="PROSITE" id="PS50023">
    <property type="entry name" value="LIM_DOMAIN_2"/>
    <property type="match status" value="3"/>
</dbReference>
<dbReference type="FunFam" id="2.10.110.10:FF:000009">
    <property type="entry name" value="Paxillin isoform 1"/>
    <property type="match status" value="1"/>
</dbReference>
<dbReference type="InterPro" id="IPR008936">
    <property type="entry name" value="Rho_GTPase_activation_prot"/>
</dbReference>
<protein>
    <recommendedName>
        <fullName evidence="11">Rho-GTPase-activating protein LRG1</fullName>
    </recommendedName>
</protein>
<dbReference type="CDD" id="cd09392">
    <property type="entry name" value="LIM2_Lrg1p_like"/>
    <property type="match status" value="1"/>
</dbReference>
<feature type="compositionally biased region" description="Basic and acidic residues" evidence="6">
    <location>
        <begin position="603"/>
        <end position="634"/>
    </location>
</feature>
<dbReference type="Gene3D" id="1.10.555.10">
    <property type="entry name" value="Rho GTPase activation protein"/>
    <property type="match status" value="1"/>
</dbReference>
<feature type="region of interest" description="Disordered" evidence="6">
    <location>
        <begin position="903"/>
        <end position="924"/>
    </location>
</feature>
<evidence type="ECO:0000259" key="8">
    <source>
        <dbReference type="PROSITE" id="PS50238"/>
    </source>
</evidence>
<dbReference type="OrthoDB" id="20689at2759"/>
<feature type="domain" description="LIM zinc-binding" evidence="7">
    <location>
        <begin position="161"/>
        <end position="220"/>
    </location>
</feature>
<feature type="domain" description="Rho-GAP" evidence="8">
    <location>
        <begin position="931"/>
        <end position="1162"/>
    </location>
</feature>
<dbReference type="PROSITE" id="PS00478">
    <property type="entry name" value="LIM_DOMAIN_1"/>
    <property type="match status" value="2"/>
</dbReference>
<feature type="domain" description="LIM zinc-binding" evidence="7">
    <location>
        <begin position="88"/>
        <end position="146"/>
    </location>
</feature>
<keyword evidence="2 5" id="KW-0479">Metal-binding</keyword>
<evidence type="ECO:0000256" key="3">
    <source>
        <dbReference type="ARBA" id="ARBA00022833"/>
    </source>
</evidence>
<proteinExistence type="predicted"/>
<evidence type="ECO:0000256" key="2">
    <source>
        <dbReference type="ARBA" id="ARBA00022723"/>
    </source>
</evidence>
<dbReference type="SUPFAM" id="SSF48350">
    <property type="entry name" value="GTPase activation domain, GAP"/>
    <property type="match status" value="1"/>
</dbReference>
<dbReference type="Proteomes" id="UP000307173">
    <property type="component" value="Unassembled WGS sequence"/>
</dbReference>
<name>A0A4T0X323_9ASCO</name>
<feature type="region of interest" description="Disordered" evidence="6">
    <location>
        <begin position="573"/>
        <end position="637"/>
    </location>
</feature>
<dbReference type="SMART" id="SM00132">
    <property type="entry name" value="LIM"/>
    <property type="match status" value="3"/>
</dbReference>
<evidence type="ECO:0000313" key="9">
    <source>
        <dbReference type="EMBL" id="TID28650.1"/>
    </source>
</evidence>
<feature type="region of interest" description="Disordered" evidence="6">
    <location>
        <begin position="1"/>
        <end position="21"/>
    </location>
</feature>
<evidence type="ECO:0008006" key="11">
    <source>
        <dbReference type="Google" id="ProtNLM"/>
    </source>
</evidence>
<feature type="compositionally biased region" description="Polar residues" evidence="6">
    <location>
        <begin position="664"/>
        <end position="674"/>
    </location>
</feature>
<gene>
    <name evidence="9" type="ORF">CANINC_002354</name>
</gene>
<keyword evidence="1" id="KW-0343">GTPase activation</keyword>
<reference evidence="9 10" key="1">
    <citation type="journal article" date="2019" name="Front. Genet.">
        <title>Whole-Genome Sequencing of the Opportunistic Yeast Pathogen Candida inconspicua Uncovers Its Hybrid Origin.</title>
        <authorList>
            <person name="Mixao V."/>
            <person name="Hansen A.P."/>
            <person name="Saus E."/>
            <person name="Boekhout T."/>
            <person name="Lass-Florl C."/>
            <person name="Gabaldon T."/>
        </authorList>
    </citation>
    <scope>NUCLEOTIDE SEQUENCE [LARGE SCALE GENOMIC DNA]</scope>
    <source>
        <strain evidence="9 10">CBS 180</strain>
    </source>
</reference>
<feature type="region of interest" description="Disordered" evidence="6">
    <location>
        <begin position="664"/>
        <end position="735"/>
    </location>
</feature>
<organism evidence="9 10">
    <name type="scientific">Pichia inconspicua</name>
    <dbReference type="NCBI Taxonomy" id="52247"/>
    <lineage>
        <taxon>Eukaryota</taxon>
        <taxon>Fungi</taxon>
        <taxon>Dikarya</taxon>
        <taxon>Ascomycota</taxon>
        <taxon>Saccharomycotina</taxon>
        <taxon>Pichiomycetes</taxon>
        <taxon>Pichiales</taxon>
        <taxon>Pichiaceae</taxon>
        <taxon>Pichia</taxon>
    </lineage>
</organism>
<feature type="domain" description="LIM zinc-binding" evidence="7">
    <location>
        <begin position="470"/>
        <end position="541"/>
    </location>
</feature>
<evidence type="ECO:0000259" key="7">
    <source>
        <dbReference type="PROSITE" id="PS50023"/>
    </source>
</evidence>
<feature type="region of interest" description="Disordered" evidence="6">
    <location>
        <begin position="806"/>
        <end position="842"/>
    </location>
</feature>
<evidence type="ECO:0000256" key="4">
    <source>
        <dbReference type="ARBA" id="ARBA00023038"/>
    </source>
</evidence>
<sequence length="1209" mass="136340">MGSNSPNMVDGNQKPFNISDDASNIASTQNQKHLYHNLYSSPTKSMKNVENANNGSININDSRQNVSTNLKMDIFNSPSRNNKVKKPKICNVCHKPIIGTLVRAMGNIYHVECFTCYDCHKPCSDKFFAADIEVPDSLDSSLTHTINVPLCEYDYFKRIDLICYTCNNAIRGSYITALGRKYHSEHFFCEICKQVFQSDNYYANDGKIYCHYHYSKLYAYHCQSCKCAILKQYVEIYRGGVQQQWHPECFMVHKFWNVDVTVDALGLGINSIDEVESDPDKLYKVETELEKLSILIWLTLSEFEESSASLISDMLYATTTNNKSRGILCASKLIFKVSCLFKSLDLVFSFAKSRRLDIDYSNPKYHSFSNLMKEPRSLTSKIMSFLTFLRSVDSEKLSTNHFSHELLSLISTMAHLIKLISRNALMHALEFNKISNSLTSTDILIKEIAKNEEYDKDTLSLLVSNFKATNSCEYCNKDIEDECLAFQDPKLNNSRWHIGCLYCGKCHNPIQVQGIDLSEITYNFMKKQMLCPSCSSGDVNAKPAFILVSRFMQLAYILKIAINRSKIVHNRRDKQGHIENSSDQYTRTNDSSNNSKATFTSSGDEKVEAKQFERETYERKVSEISRRRSQRESRPINSANREIRKSVILEAPVAWSAETEEIVTNTSNAQPSNEQKVENEKVRLGTSGSKKLTIRNLSSNSRSSKKSQKSKTRSGSSGSERQRFNKGGPVNALQTSKLLQNESSLTLDDIPRIVSSEQAREHRPNAFRFQRRDYTSAIMDLPVPKAVKTKNDGASNKQNLKNLTNETYTDNANRNGDLTDKQSVQQGKVSNSENVPKASSESMETIKRFSDLNFKSHEYIRHIAAYALHEMFASKISLEDCLAMIDVHKSASFWGKLFGNGSNNESSGNKSSEFKSGSATTSGSGKGVFGVPLSTLVNKYGVDSDLGVGSQKVKIPMIIDELVHVMRTQDVSAEGVFRLNGNIRRLKQLVEEIDTQPDRVPKLENETPIQLAALLKKFLRDLPIPLLTFKLYDVFLLSQKVATESNDYDNELVVRKKERILRLAYAMLPQCHRDLAEVLFAFLSWVSTFANVDSGNDTNGGSKMDTHNLATVITPNILYAKTRISGGKANDTLSLVNSVGGENQFLAIEVINDMIELNDELSVIPQDILQLYNAINSSLNEKDKLSTKEIISKIKAFVETHPNVLNKSF</sequence>
<dbReference type="SUPFAM" id="SSF57716">
    <property type="entry name" value="Glucocorticoid receptor-like (DNA-binding domain)"/>
    <property type="match status" value="3"/>
</dbReference>
<feature type="compositionally biased region" description="Polar residues" evidence="6">
    <location>
        <begin position="578"/>
        <end position="602"/>
    </location>
</feature>
<dbReference type="GO" id="GO:0046872">
    <property type="term" value="F:metal ion binding"/>
    <property type="evidence" value="ECO:0007669"/>
    <property type="project" value="UniProtKB-KW"/>
</dbReference>
<dbReference type="PANTHER" id="PTHR12635">
    <property type="entry name" value="RHO-GTPASE-ACTIVATING PROTEIN 6 FAMILY MEMBER"/>
    <property type="match status" value="1"/>
</dbReference>
<feature type="compositionally biased region" description="Low complexity" evidence="6">
    <location>
        <begin position="903"/>
        <end position="923"/>
    </location>
</feature>
<dbReference type="STRING" id="52247.A0A4T0X323"/>
<dbReference type="InterPro" id="IPR001781">
    <property type="entry name" value="Znf_LIM"/>
</dbReference>
<dbReference type="Pfam" id="PF00620">
    <property type="entry name" value="RhoGAP"/>
    <property type="match status" value="1"/>
</dbReference>
<comment type="caution">
    <text evidence="9">The sequence shown here is derived from an EMBL/GenBank/DDBJ whole genome shotgun (WGS) entry which is preliminary data.</text>
</comment>